<evidence type="ECO:0000313" key="1">
    <source>
        <dbReference type="EMBL" id="JAH62033.1"/>
    </source>
</evidence>
<dbReference type="AlphaFoldDB" id="A0A0E9UAN3"/>
<sequence>MIAIRAAVLAQFKMSCPWLQNCIIYVQNA</sequence>
<organism evidence="1">
    <name type="scientific">Anguilla anguilla</name>
    <name type="common">European freshwater eel</name>
    <name type="synonym">Muraena anguilla</name>
    <dbReference type="NCBI Taxonomy" id="7936"/>
    <lineage>
        <taxon>Eukaryota</taxon>
        <taxon>Metazoa</taxon>
        <taxon>Chordata</taxon>
        <taxon>Craniata</taxon>
        <taxon>Vertebrata</taxon>
        <taxon>Euteleostomi</taxon>
        <taxon>Actinopterygii</taxon>
        <taxon>Neopterygii</taxon>
        <taxon>Teleostei</taxon>
        <taxon>Anguilliformes</taxon>
        <taxon>Anguillidae</taxon>
        <taxon>Anguilla</taxon>
    </lineage>
</organism>
<accession>A0A0E9UAN3</accession>
<protein>
    <submittedName>
        <fullName evidence="1">Uncharacterized protein</fullName>
    </submittedName>
</protein>
<dbReference type="EMBL" id="GBXM01046544">
    <property type="protein sequence ID" value="JAH62033.1"/>
    <property type="molecule type" value="Transcribed_RNA"/>
</dbReference>
<proteinExistence type="predicted"/>
<reference evidence="1" key="2">
    <citation type="journal article" date="2015" name="Fish Shellfish Immunol.">
        <title>Early steps in the European eel (Anguilla anguilla)-Vibrio vulnificus interaction in the gills: Role of the RtxA13 toxin.</title>
        <authorList>
            <person name="Callol A."/>
            <person name="Pajuelo D."/>
            <person name="Ebbesson L."/>
            <person name="Teles M."/>
            <person name="MacKenzie S."/>
            <person name="Amaro C."/>
        </authorList>
    </citation>
    <scope>NUCLEOTIDE SEQUENCE</scope>
</reference>
<reference evidence="1" key="1">
    <citation type="submission" date="2014-11" db="EMBL/GenBank/DDBJ databases">
        <authorList>
            <person name="Amaro Gonzalez C."/>
        </authorList>
    </citation>
    <scope>NUCLEOTIDE SEQUENCE</scope>
</reference>
<name>A0A0E9UAN3_ANGAN</name>